<dbReference type="CDD" id="cd16412">
    <property type="entry name" value="dndB"/>
    <property type="match status" value="1"/>
</dbReference>
<dbReference type="OrthoDB" id="3524978at2"/>
<reference evidence="2 3" key="2">
    <citation type="submission" date="2018-03" db="EMBL/GenBank/DDBJ databases">
        <title>The ancient ancestry and fast evolution of plastids.</title>
        <authorList>
            <person name="Moore K.R."/>
            <person name="Magnabosco C."/>
            <person name="Momper L."/>
            <person name="Gold D.A."/>
            <person name="Bosak T."/>
            <person name="Fournier G.P."/>
        </authorList>
    </citation>
    <scope>NUCLEOTIDE SEQUENCE [LARGE SCALE GENOMIC DNA]</scope>
    <source>
        <strain evidence="2 3">CCAP 1448/3</strain>
    </source>
</reference>
<dbReference type="Pfam" id="PF14072">
    <property type="entry name" value="DndB"/>
    <property type="match status" value="1"/>
</dbReference>
<name>A0A2T1CAA0_9CYAN</name>
<accession>A0A2T1CAA0</accession>
<evidence type="ECO:0000313" key="3">
    <source>
        <dbReference type="Proteomes" id="UP000238762"/>
    </source>
</evidence>
<dbReference type="InterPro" id="IPR017642">
    <property type="entry name" value="DNA_S_mod_DndB"/>
</dbReference>
<evidence type="ECO:0000313" key="2">
    <source>
        <dbReference type="EMBL" id="PSB05181.1"/>
    </source>
</evidence>
<keyword evidence="3" id="KW-1185">Reference proteome</keyword>
<dbReference type="RefSeq" id="WP_106286726.1">
    <property type="nucleotide sequence ID" value="NZ_CAWNTC010000104.1"/>
</dbReference>
<protein>
    <recommendedName>
        <fullName evidence="4">DGQHR domain-containing protein</fullName>
    </recommendedName>
</protein>
<dbReference type="Proteomes" id="UP000238762">
    <property type="component" value="Unassembled WGS sequence"/>
</dbReference>
<feature type="region of interest" description="Disordered" evidence="1">
    <location>
        <begin position="1"/>
        <end position="20"/>
    </location>
</feature>
<dbReference type="EMBL" id="PVWJ01000002">
    <property type="protein sequence ID" value="PSB05181.1"/>
    <property type="molecule type" value="Genomic_DNA"/>
</dbReference>
<organism evidence="2 3">
    <name type="scientific">Merismopedia glauca CCAP 1448/3</name>
    <dbReference type="NCBI Taxonomy" id="1296344"/>
    <lineage>
        <taxon>Bacteria</taxon>
        <taxon>Bacillati</taxon>
        <taxon>Cyanobacteriota</taxon>
        <taxon>Cyanophyceae</taxon>
        <taxon>Synechococcales</taxon>
        <taxon>Merismopediaceae</taxon>
        <taxon>Merismopedia</taxon>
    </lineage>
</organism>
<proteinExistence type="predicted"/>
<reference evidence="2 3" key="1">
    <citation type="submission" date="2018-02" db="EMBL/GenBank/DDBJ databases">
        <authorList>
            <person name="Cohen D.B."/>
            <person name="Kent A.D."/>
        </authorList>
    </citation>
    <scope>NUCLEOTIDE SEQUENCE [LARGE SCALE GENOMIC DNA]</scope>
    <source>
        <strain evidence="2 3">CCAP 1448/3</strain>
    </source>
</reference>
<sequence>MVTEIDTLSQNPDNLEGNSSLVTPELTQAIKNSIQPIMVEGYREGQTFLAIGSKHGNRRMLQINVHANEIPTLLRARSVAEESNNPNSGKNRPIDNRHVEKIKNYIRERAQAGNKWILGTITANVDPSKIKYQKIWGDLYVVFIYNSTSLEITDGQHRKKAIKELIEFEGEDRDLISQVTFPVNLVLEGELEQCQTDFRDMAQTLPIAQSLLVAYGGYGKDAIAKEVVEQVNMFRNKTQKIKSSPGSKTGYIYTINYIAKLVSCSFAGNPANKLSEANTDNLVQERAKELSDCLNYFFVKYSDTVNDLDKDNNWRKMAKLTGDICEKEKIHWKQATEYRDNCILGISVGLETLGDLLYCTLDHETNFFDRNKVMQLVKEIDWSRQGECWKDTLISPDGKGGIKLNTSRSSVSAAKENCLKQLGWSKI</sequence>
<evidence type="ECO:0008006" key="4">
    <source>
        <dbReference type="Google" id="ProtNLM"/>
    </source>
</evidence>
<dbReference type="AlphaFoldDB" id="A0A2T1CAA0"/>
<evidence type="ECO:0000256" key="1">
    <source>
        <dbReference type="SAM" id="MobiDB-lite"/>
    </source>
</evidence>
<gene>
    <name evidence="2" type="ORF">C7B64_00615</name>
</gene>
<comment type="caution">
    <text evidence="2">The sequence shown here is derived from an EMBL/GenBank/DDBJ whole genome shotgun (WGS) entry which is preliminary data.</text>
</comment>